<evidence type="ECO:0000256" key="5">
    <source>
        <dbReference type="ARBA" id="ARBA00022558"/>
    </source>
</evidence>
<dbReference type="Pfam" id="PF00577">
    <property type="entry name" value="Usher"/>
    <property type="match status" value="1"/>
</dbReference>
<gene>
    <name evidence="14" type="primary">fimD</name>
    <name evidence="14" type="ORF">AGI3411_01671</name>
</gene>
<keyword evidence="15" id="KW-1185">Reference proteome</keyword>
<sequence length="898" mass="96405">MPRNYEFRRHDTSPNHVLRRWLAGMLCASQAVATGAWADPGPARLAQDGAAVSPKQRPPVQVAALDGVIVGYNTAFLYGMTSTTDIRTLLAGSGVPPGFQRVDLYINQMLAGRLDVEFAHNPKSDEVEPCFSASMLEQGGVDLAKLPGPLDPNATCLRIQDVIPDASAAYDMASLRLNANVPQIYMTSLRRGYIDPSLWEPGANVAFLNYSLNARRNKSRYNNSQNDLSASVRSGVNLGEWRLRNDAYLSSGSRRPSNFTSQNTYLQRGFNAIKSQMVAGEAYTYSPLFDSVRFLGMQLASDEAMRPDEEQGYAPVIRGTAESNATVEVRQNGYLIYTTTVAPGPFAITDLQPSGTNGDLEIVIVEANGTRRVFRQAFSSPPLMVREGRVKYNVAAGQVRLDRRQRERPGFISGSMIYGLTANSSLAAGLQASPGYLSYSLGAGLNTPVGAVSLDAIHSSSNAGGSSASGDRLNLRYAKFVEATGSQVSANMQHGLREGFRSLSDHVERNGARSGSRWNSGHGSRQRLDGYVSQPIGDGYVYLNGSYGKNWNGTSSRSVSLAYSNSIGRLNYNLSYTQSRNIYSSWENGRDSRRDNTVMLTLSMPLGGTGSSTYAFSTLSRQSAGTSAQAGVSGSLPLERNVSYTVAGNKDTDGQRDASIGVGTAASFGRLNASYTHGDRYRASNFSASGSIVAHSGGVNLGQGLSETFMLAKIEPPVSDVAISSFAGVETGRNGYAIIPSATPFRGNWVTLKTQGLSKDVDITNGTQMVVPTRGAAGLAKFKAVTGRRVQFELHGADGQPLPFGATVEEWDGTRLGITDPRGRVLTLLPTDREHGELDVRWNEATCRVAYALPPKLEGENYQRLTLTCSTPIPPAPENKGPGSIAAGDPRRDKASAS</sequence>
<comment type="similarity">
    <text evidence="2 10">Belongs to the fimbrial export usher family.</text>
</comment>
<evidence type="ECO:0000256" key="9">
    <source>
        <dbReference type="ARBA" id="ARBA00023237"/>
    </source>
</evidence>
<keyword evidence="6 10" id="KW-0812">Transmembrane</keyword>
<dbReference type="PANTHER" id="PTHR30451:SF21">
    <property type="entry name" value="FIMBRIAL USHER DOMAIN-CONTAINING PROTEIN YDET-RELATED"/>
    <property type="match status" value="1"/>
</dbReference>
<keyword evidence="4" id="KW-1134">Transmembrane beta strand</keyword>
<dbReference type="InterPro" id="IPR037224">
    <property type="entry name" value="PapC_N_sf"/>
</dbReference>
<protein>
    <submittedName>
        <fullName evidence="14">Outer membrane usher protein FimD</fullName>
    </submittedName>
</protein>
<dbReference type="InterPro" id="IPR025885">
    <property type="entry name" value="PapC_N"/>
</dbReference>
<keyword evidence="7" id="KW-0732">Signal</keyword>
<dbReference type="RefSeq" id="WP_244240288.1">
    <property type="nucleotide sequence ID" value="NZ_UFQB01000005.1"/>
</dbReference>
<dbReference type="Pfam" id="PF13953">
    <property type="entry name" value="PapC_C"/>
    <property type="match status" value="1"/>
</dbReference>
<dbReference type="PROSITE" id="PS01151">
    <property type="entry name" value="FIMBRIAL_USHER"/>
    <property type="match status" value="1"/>
</dbReference>
<evidence type="ECO:0000256" key="2">
    <source>
        <dbReference type="ARBA" id="ARBA00008064"/>
    </source>
</evidence>
<evidence type="ECO:0000256" key="4">
    <source>
        <dbReference type="ARBA" id="ARBA00022452"/>
    </source>
</evidence>
<proteinExistence type="inferred from homology"/>
<dbReference type="InterPro" id="IPR025949">
    <property type="entry name" value="PapC-like_C"/>
</dbReference>
<reference evidence="14 15" key="1">
    <citation type="submission" date="2018-07" db="EMBL/GenBank/DDBJ databases">
        <authorList>
            <person name="Peeters C."/>
        </authorList>
    </citation>
    <scope>NUCLEOTIDE SEQUENCE [LARGE SCALE GENOMIC DNA]</scope>
    <source>
        <strain evidence="14 15">LMG 3411</strain>
    </source>
</reference>
<dbReference type="GO" id="GO:0009279">
    <property type="term" value="C:cell outer membrane"/>
    <property type="evidence" value="ECO:0007669"/>
    <property type="project" value="UniProtKB-SubCell"/>
</dbReference>
<dbReference type="Gene3D" id="3.10.20.410">
    <property type="match status" value="1"/>
</dbReference>
<accession>A0A446C9X1</accession>
<dbReference type="Gene3D" id="2.60.40.3110">
    <property type="match status" value="1"/>
</dbReference>
<dbReference type="SUPFAM" id="SSF141729">
    <property type="entry name" value="FimD N-terminal domain-like"/>
    <property type="match status" value="1"/>
</dbReference>
<dbReference type="InterPro" id="IPR018030">
    <property type="entry name" value="Fimbrial_membr_usher_CS"/>
</dbReference>
<evidence type="ECO:0000313" key="14">
    <source>
        <dbReference type="EMBL" id="SSW64573.1"/>
    </source>
</evidence>
<feature type="domain" description="PapC-like C-terminal" evidence="12">
    <location>
        <begin position="792"/>
        <end position="855"/>
    </location>
</feature>
<evidence type="ECO:0000256" key="10">
    <source>
        <dbReference type="RuleBase" id="RU003884"/>
    </source>
</evidence>
<evidence type="ECO:0000256" key="11">
    <source>
        <dbReference type="SAM" id="MobiDB-lite"/>
    </source>
</evidence>
<comment type="subcellular location">
    <subcellularLocation>
        <location evidence="1 10">Cell outer membrane</location>
        <topology evidence="1 10">Multi-pass membrane protein</topology>
    </subcellularLocation>
</comment>
<dbReference type="InterPro" id="IPR042186">
    <property type="entry name" value="FimD_plug_dom"/>
</dbReference>
<dbReference type="GO" id="GO:0009297">
    <property type="term" value="P:pilus assembly"/>
    <property type="evidence" value="ECO:0007669"/>
    <property type="project" value="InterPro"/>
</dbReference>
<feature type="region of interest" description="Disordered" evidence="11">
    <location>
        <begin position="870"/>
        <end position="898"/>
    </location>
</feature>
<evidence type="ECO:0000256" key="8">
    <source>
        <dbReference type="ARBA" id="ARBA00023136"/>
    </source>
</evidence>
<name>A0A446C9X1_9BURK</name>
<dbReference type="Gene3D" id="2.60.40.2610">
    <property type="entry name" value="Outer membrane usher protein FimD, plug domain"/>
    <property type="match status" value="1"/>
</dbReference>
<evidence type="ECO:0000259" key="12">
    <source>
        <dbReference type="Pfam" id="PF13953"/>
    </source>
</evidence>
<evidence type="ECO:0000313" key="15">
    <source>
        <dbReference type="Proteomes" id="UP000289184"/>
    </source>
</evidence>
<dbReference type="AlphaFoldDB" id="A0A446C9X1"/>
<dbReference type="Pfam" id="PF13954">
    <property type="entry name" value="PapC_N"/>
    <property type="match status" value="1"/>
</dbReference>
<dbReference type="Gene3D" id="2.60.40.2070">
    <property type="match status" value="1"/>
</dbReference>
<dbReference type="InterPro" id="IPR043142">
    <property type="entry name" value="PapC-like_C_sf"/>
</dbReference>
<dbReference type="GO" id="GO:0015473">
    <property type="term" value="F:fimbrial usher porin activity"/>
    <property type="evidence" value="ECO:0007669"/>
    <property type="project" value="InterPro"/>
</dbReference>
<organism evidence="14 15">
    <name type="scientific">Achromobacter agilis</name>
    <dbReference type="NCBI Taxonomy" id="1353888"/>
    <lineage>
        <taxon>Bacteria</taxon>
        <taxon>Pseudomonadati</taxon>
        <taxon>Pseudomonadota</taxon>
        <taxon>Betaproteobacteria</taxon>
        <taxon>Burkholderiales</taxon>
        <taxon>Alcaligenaceae</taxon>
        <taxon>Achromobacter</taxon>
    </lineage>
</organism>
<keyword evidence="9 10" id="KW-0998">Cell outer membrane</keyword>
<feature type="compositionally biased region" description="Basic and acidic residues" evidence="11">
    <location>
        <begin position="889"/>
        <end position="898"/>
    </location>
</feature>
<evidence type="ECO:0000256" key="1">
    <source>
        <dbReference type="ARBA" id="ARBA00004571"/>
    </source>
</evidence>
<evidence type="ECO:0000259" key="13">
    <source>
        <dbReference type="Pfam" id="PF13954"/>
    </source>
</evidence>
<keyword evidence="5 10" id="KW-1029">Fimbrium biogenesis</keyword>
<dbReference type="PANTHER" id="PTHR30451">
    <property type="entry name" value="OUTER MEMBRANE USHER PROTEIN"/>
    <property type="match status" value="1"/>
</dbReference>
<evidence type="ECO:0000256" key="7">
    <source>
        <dbReference type="ARBA" id="ARBA00022729"/>
    </source>
</evidence>
<dbReference type="EMBL" id="UFQB01000005">
    <property type="protein sequence ID" value="SSW64573.1"/>
    <property type="molecule type" value="Genomic_DNA"/>
</dbReference>
<feature type="domain" description="PapC N-terminal" evidence="13">
    <location>
        <begin position="72"/>
        <end position="214"/>
    </location>
</feature>
<keyword evidence="3 10" id="KW-0813">Transport</keyword>
<dbReference type="Proteomes" id="UP000289184">
    <property type="component" value="Unassembled WGS sequence"/>
</dbReference>
<evidence type="ECO:0000256" key="3">
    <source>
        <dbReference type="ARBA" id="ARBA00022448"/>
    </source>
</evidence>
<evidence type="ECO:0000256" key="6">
    <source>
        <dbReference type="ARBA" id="ARBA00022692"/>
    </source>
</evidence>
<keyword evidence="8 10" id="KW-0472">Membrane</keyword>
<dbReference type="InterPro" id="IPR000015">
    <property type="entry name" value="Fimb_usher"/>
</dbReference>